<proteinExistence type="predicted"/>
<reference evidence="2 3" key="1">
    <citation type="journal article" date="2018" name="Front. Plant Sci.">
        <title>Red Clover (Trifolium pratense) and Zigzag Clover (T. medium) - A Picture of Genomic Similarities and Differences.</title>
        <authorList>
            <person name="Dluhosova J."/>
            <person name="Istvanek J."/>
            <person name="Nedelnik J."/>
            <person name="Repkova J."/>
        </authorList>
    </citation>
    <scope>NUCLEOTIDE SEQUENCE [LARGE SCALE GENOMIC DNA]</scope>
    <source>
        <strain evidence="3">cv. 10/8</strain>
        <tissue evidence="2">Leaf</tissue>
    </source>
</reference>
<evidence type="ECO:0000256" key="1">
    <source>
        <dbReference type="SAM" id="MobiDB-lite"/>
    </source>
</evidence>
<accession>A0A392PXC6</accession>
<keyword evidence="3" id="KW-1185">Reference proteome</keyword>
<feature type="compositionally biased region" description="Polar residues" evidence="1">
    <location>
        <begin position="1"/>
        <end position="18"/>
    </location>
</feature>
<evidence type="ECO:0000313" key="2">
    <source>
        <dbReference type="EMBL" id="MCI15956.1"/>
    </source>
</evidence>
<organism evidence="2 3">
    <name type="scientific">Trifolium medium</name>
    <dbReference type="NCBI Taxonomy" id="97028"/>
    <lineage>
        <taxon>Eukaryota</taxon>
        <taxon>Viridiplantae</taxon>
        <taxon>Streptophyta</taxon>
        <taxon>Embryophyta</taxon>
        <taxon>Tracheophyta</taxon>
        <taxon>Spermatophyta</taxon>
        <taxon>Magnoliopsida</taxon>
        <taxon>eudicotyledons</taxon>
        <taxon>Gunneridae</taxon>
        <taxon>Pentapetalae</taxon>
        <taxon>rosids</taxon>
        <taxon>fabids</taxon>
        <taxon>Fabales</taxon>
        <taxon>Fabaceae</taxon>
        <taxon>Papilionoideae</taxon>
        <taxon>50 kb inversion clade</taxon>
        <taxon>NPAAA clade</taxon>
        <taxon>Hologalegina</taxon>
        <taxon>IRL clade</taxon>
        <taxon>Trifolieae</taxon>
        <taxon>Trifolium</taxon>
    </lineage>
</organism>
<comment type="caution">
    <text evidence="2">The sequence shown here is derived from an EMBL/GenBank/DDBJ whole genome shotgun (WGS) entry which is preliminary data.</text>
</comment>
<evidence type="ECO:0000313" key="3">
    <source>
        <dbReference type="Proteomes" id="UP000265520"/>
    </source>
</evidence>
<dbReference type="AlphaFoldDB" id="A0A392PXC6"/>
<feature type="region of interest" description="Disordered" evidence="1">
    <location>
        <begin position="1"/>
        <end position="20"/>
    </location>
</feature>
<protein>
    <submittedName>
        <fullName evidence="2">Response regulator</fullName>
    </submittedName>
</protein>
<sequence>MMNNQMKFQNSGISNNPGSLEDAVRDMIKQKQLYANFSGGTM</sequence>
<dbReference type="Proteomes" id="UP000265520">
    <property type="component" value="Unassembled WGS sequence"/>
</dbReference>
<dbReference type="EMBL" id="LXQA010098773">
    <property type="protein sequence ID" value="MCI15956.1"/>
    <property type="molecule type" value="Genomic_DNA"/>
</dbReference>
<name>A0A392PXC6_9FABA</name>